<gene>
    <name evidence="2" type="ORF">A2896_01485</name>
</gene>
<dbReference type="InterPro" id="IPR036291">
    <property type="entry name" value="NAD(P)-bd_dom_sf"/>
</dbReference>
<dbReference type="InterPro" id="IPR001509">
    <property type="entry name" value="Epimerase_deHydtase"/>
</dbReference>
<dbReference type="PANTHER" id="PTHR43245">
    <property type="entry name" value="BIFUNCTIONAL POLYMYXIN RESISTANCE PROTEIN ARNA"/>
    <property type="match status" value="1"/>
</dbReference>
<dbReference type="EMBL" id="MHMH01000021">
    <property type="protein sequence ID" value="OGZ23994.1"/>
    <property type="molecule type" value="Genomic_DNA"/>
</dbReference>
<dbReference type="STRING" id="1801672.A2896_01485"/>
<evidence type="ECO:0000259" key="1">
    <source>
        <dbReference type="Pfam" id="PF01370"/>
    </source>
</evidence>
<feature type="domain" description="NAD-dependent epimerase/dehydratase" evidence="1">
    <location>
        <begin position="4"/>
        <end position="193"/>
    </location>
</feature>
<dbReference type="Gene3D" id="3.40.50.720">
    <property type="entry name" value="NAD(P)-binding Rossmann-like Domain"/>
    <property type="match status" value="1"/>
</dbReference>
<evidence type="ECO:0000313" key="2">
    <source>
        <dbReference type="EMBL" id="OGZ23994.1"/>
    </source>
</evidence>
<name>A0A1G2EDT6_9BACT</name>
<evidence type="ECO:0000313" key="3">
    <source>
        <dbReference type="Proteomes" id="UP000178647"/>
    </source>
</evidence>
<dbReference type="PANTHER" id="PTHR43245:SF13">
    <property type="entry name" value="UDP-D-APIOSE_UDP-D-XYLOSE SYNTHASE 2"/>
    <property type="match status" value="1"/>
</dbReference>
<sequence>MKFFVTGGKGFVGLNLVEELRKNSKNKVLVYDKDVCQKIKLKNDFDVIYHLAANTNTRYPDDVDMYRNNIAGFLNVLDFALKGKSKLIYASSAAIYGDYQKTAYANSKELVDEIAKFFFNRLPIVGLRFFNVYGPREKQKGRMASMVTNWALQIKAGKRPVVFKEERQSKRDFVYVKDIIKALQTAIKAKNGIYDAGTGKPRTFDDVLNNVQKNLGTKKEPVYISNPYKGRYQRFTKAKLGWGFKPDYSLEEGIKDYLTHHCLR</sequence>
<organism evidence="2 3">
    <name type="scientific">Candidatus Nealsonbacteria bacterium RIFCSPLOWO2_01_FULL_43_32</name>
    <dbReference type="NCBI Taxonomy" id="1801672"/>
    <lineage>
        <taxon>Bacteria</taxon>
        <taxon>Candidatus Nealsoniibacteriota</taxon>
    </lineage>
</organism>
<dbReference type="AlphaFoldDB" id="A0A1G2EDT6"/>
<dbReference type="InterPro" id="IPR050177">
    <property type="entry name" value="Lipid_A_modif_metabolic_enz"/>
</dbReference>
<reference evidence="2 3" key="1">
    <citation type="journal article" date="2016" name="Nat. Commun.">
        <title>Thousands of microbial genomes shed light on interconnected biogeochemical processes in an aquifer system.</title>
        <authorList>
            <person name="Anantharaman K."/>
            <person name="Brown C.T."/>
            <person name="Hug L.A."/>
            <person name="Sharon I."/>
            <person name="Castelle C.J."/>
            <person name="Probst A.J."/>
            <person name="Thomas B.C."/>
            <person name="Singh A."/>
            <person name="Wilkins M.J."/>
            <person name="Karaoz U."/>
            <person name="Brodie E.L."/>
            <person name="Williams K.H."/>
            <person name="Hubbard S.S."/>
            <person name="Banfield J.F."/>
        </authorList>
    </citation>
    <scope>NUCLEOTIDE SEQUENCE [LARGE SCALE GENOMIC DNA]</scope>
</reference>
<accession>A0A1G2EDT6</accession>
<dbReference type="Proteomes" id="UP000178647">
    <property type="component" value="Unassembled WGS sequence"/>
</dbReference>
<dbReference type="Pfam" id="PF01370">
    <property type="entry name" value="Epimerase"/>
    <property type="match status" value="1"/>
</dbReference>
<comment type="caution">
    <text evidence="2">The sequence shown here is derived from an EMBL/GenBank/DDBJ whole genome shotgun (WGS) entry which is preliminary data.</text>
</comment>
<dbReference type="SUPFAM" id="SSF51735">
    <property type="entry name" value="NAD(P)-binding Rossmann-fold domains"/>
    <property type="match status" value="1"/>
</dbReference>
<proteinExistence type="predicted"/>
<protein>
    <recommendedName>
        <fullName evidence="1">NAD-dependent epimerase/dehydratase domain-containing protein</fullName>
    </recommendedName>
</protein>